<organism evidence="1 2">
    <name type="scientific">Bradyrhizobium lablabi</name>
    <dbReference type="NCBI Taxonomy" id="722472"/>
    <lineage>
        <taxon>Bacteria</taxon>
        <taxon>Pseudomonadati</taxon>
        <taxon>Pseudomonadota</taxon>
        <taxon>Alphaproteobacteria</taxon>
        <taxon>Hyphomicrobiales</taxon>
        <taxon>Nitrobacteraceae</taxon>
        <taxon>Bradyrhizobium</taxon>
    </lineage>
</organism>
<gene>
    <name evidence="1" type="ORF">CQ14_05675</name>
</gene>
<sequence>MMDAFRIPADDRFILIWEHSPEHMIQDRTFFGIERSDKSIFLQIVVNHRPVEQKVSFYEFVVKNLGNAPGLRQEDILIGIVEVAPENWWAFARNVNASGIDDRASPAA</sequence>
<accession>A0A0R3MYX3</accession>
<dbReference type="InterPro" id="IPR014347">
    <property type="entry name" value="Tautomerase/MIF_sf"/>
</dbReference>
<evidence type="ECO:0000313" key="2">
    <source>
        <dbReference type="Proteomes" id="UP000051660"/>
    </source>
</evidence>
<dbReference type="InterPro" id="IPR037479">
    <property type="entry name" value="Tauto_MSAD"/>
</dbReference>
<name>A0A0R3MYX3_9BRAD</name>
<dbReference type="SUPFAM" id="SSF55331">
    <property type="entry name" value="Tautomerase/MIF"/>
    <property type="match status" value="1"/>
</dbReference>
<dbReference type="EMBL" id="LLYB01000060">
    <property type="protein sequence ID" value="KRR24826.1"/>
    <property type="molecule type" value="Genomic_DNA"/>
</dbReference>
<dbReference type="Proteomes" id="UP000051660">
    <property type="component" value="Unassembled WGS sequence"/>
</dbReference>
<dbReference type="PANTHER" id="PTHR38460:SF1">
    <property type="entry name" value="TAUTOMERASE YOLI-RELATED"/>
    <property type="match status" value="1"/>
</dbReference>
<dbReference type="Gene3D" id="3.30.429.10">
    <property type="entry name" value="Macrophage Migration Inhibitory Factor"/>
    <property type="match status" value="1"/>
</dbReference>
<dbReference type="AlphaFoldDB" id="A0A0R3MYX3"/>
<reference evidence="1 2" key="1">
    <citation type="submission" date="2014-03" db="EMBL/GenBank/DDBJ databases">
        <title>Bradyrhizobium valentinum sp. nov., isolated from effective nodules of Lupinus mariae-josephae, a lupine endemic of basic-lime soils in Eastern Spain.</title>
        <authorList>
            <person name="Duran D."/>
            <person name="Rey L."/>
            <person name="Navarro A."/>
            <person name="Busquets A."/>
            <person name="Imperial J."/>
            <person name="Ruiz-Argueso T."/>
        </authorList>
    </citation>
    <scope>NUCLEOTIDE SEQUENCE [LARGE SCALE GENOMIC DNA]</scope>
    <source>
        <strain evidence="1 2">CCBAU 23086</strain>
    </source>
</reference>
<proteinExistence type="predicted"/>
<evidence type="ECO:0008006" key="3">
    <source>
        <dbReference type="Google" id="ProtNLM"/>
    </source>
</evidence>
<comment type="caution">
    <text evidence="1">The sequence shown here is derived from an EMBL/GenBank/DDBJ whole genome shotgun (WGS) entry which is preliminary data.</text>
</comment>
<dbReference type="Pfam" id="PF14552">
    <property type="entry name" value="Tautomerase_2"/>
    <property type="match status" value="1"/>
</dbReference>
<dbReference type="PANTHER" id="PTHR38460">
    <property type="entry name" value="TAUTOMERASE YOLI-RELATED"/>
    <property type="match status" value="1"/>
</dbReference>
<protein>
    <recommendedName>
        <fullName evidence="3">Tautomerase family protein</fullName>
    </recommendedName>
</protein>
<evidence type="ECO:0000313" key="1">
    <source>
        <dbReference type="EMBL" id="KRR24826.1"/>
    </source>
</evidence>